<feature type="compositionally biased region" description="Acidic residues" evidence="7">
    <location>
        <begin position="293"/>
        <end position="306"/>
    </location>
</feature>
<feature type="domain" description="RNase L inhibitor RLI-like possible metal-binding" evidence="9">
    <location>
        <begin position="80"/>
        <end position="106"/>
    </location>
</feature>
<dbReference type="GO" id="GO:0106388">
    <property type="term" value="F:rRNA small subunit aminocarboxypropyltransferase activity"/>
    <property type="evidence" value="ECO:0007669"/>
    <property type="project" value="UniProtKB-EC"/>
</dbReference>
<feature type="region of interest" description="Disordered" evidence="7">
    <location>
        <begin position="1"/>
        <end position="72"/>
    </location>
</feature>
<keyword evidence="3 6" id="KW-0698">rRNA processing</keyword>
<evidence type="ECO:0000256" key="7">
    <source>
        <dbReference type="SAM" id="MobiDB-lite"/>
    </source>
</evidence>
<sequence>MGKKGKGYSYDDAGDYGEHSHQKKGAKTGAPKKKRGSAVGHYTNRGYRGYSVDDQPSSARDLHSPSEPKKKGIQTDFRIPLAMWDFEQCDAKRCTGKKLERLNMLKSISLHTPFRGVVLSPNGTQTVSPLDKDAVEKYGACVVDCSWNEVDSIPFHKMRMGYPRLLPFLLAANPVNYGRPMKLSCVEALAATMYIVGLKQDASNLLAKFKWGETFINLNRELLDGYAAAENGEGVIKVQNEYIESCEKEVREKQERKQNDNHNYDGNSDEEYSSDDEIQTIRNPNRPIHSESEDSEEDSDDSDDEIPITRNPNRPLQEESESESEDEEPLQNNEDK</sequence>
<comment type="similarity">
    <text evidence="6">Belongs to the TDD superfamily. TSR3 family.</text>
</comment>
<feature type="compositionally biased region" description="Basic and acidic residues" evidence="7">
    <location>
        <begin position="251"/>
        <end position="263"/>
    </location>
</feature>
<dbReference type="GO" id="GO:0000455">
    <property type="term" value="P:enzyme-directed rRNA pseudouridine synthesis"/>
    <property type="evidence" value="ECO:0007669"/>
    <property type="project" value="UniProtKB-UniRule"/>
</dbReference>
<name>A0AAW2Z4C6_9EUKA</name>
<keyword evidence="11" id="KW-1185">Reference proteome</keyword>
<feature type="compositionally biased region" description="Acidic residues" evidence="7">
    <location>
        <begin position="318"/>
        <end position="329"/>
    </location>
</feature>
<dbReference type="EMBL" id="JAOPGA020000992">
    <property type="protein sequence ID" value="KAL0483779.1"/>
    <property type="molecule type" value="Genomic_DNA"/>
</dbReference>
<dbReference type="PANTHER" id="PTHR20426">
    <property type="entry name" value="RIBOSOME BIOGENESIS PROTEIN TSR3 HOMOLOG"/>
    <property type="match status" value="1"/>
</dbReference>
<feature type="binding site" evidence="6">
    <location>
        <position position="166"/>
    </location>
    <ligand>
        <name>S-adenosyl-L-methionine</name>
        <dbReference type="ChEBI" id="CHEBI:59789"/>
    </ligand>
</feature>
<comment type="caution">
    <text evidence="6">Lacks conserved residue(s) required for the propagation of feature annotation.</text>
</comment>
<evidence type="ECO:0000256" key="5">
    <source>
        <dbReference type="ARBA" id="ARBA00022691"/>
    </source>
</evidence>
<keyword evidence="1" id="KW-0963">Cytoplasm</keyword>
<dbReference type="PANTHER" id="PTHR20426:SF0">
    <property type="entry name" value="18S RRNA AMINOCARBOXYPROPYLTRANSFERASE"/>
    <property type="match status" value="1"/>
</dbReference>
<dbReference type="Pfam" id="PF04034">
    <property type="entry name" value="Ribo_biogen_C"/>
    <property type="match status" value="1"/>
</dbReference>
<feature type="compositionally biased region" description="Acidic residues" evidence="7">
    <location>
        <begin position="267"/>
        <end position="278"/>
    </location>
</feature>
<reference evidence="10 11" key="1">
    <citation type="submission" date="2024-03" db="EMBL/GenBank/DDBJ databases">
        <title>The Acrasis kona genome and developmental transcriptomes reveal deep origins of eukaryotic multicellular pathways.</title>
        <authorList>
            <person name="Sheikh S."/>
            <person name="Fu C.-J."/>
            <person name="Brown M.W."/>
            <person name="Baldauf S.L."/>
        </authorList>
    </citation>
    <scope>NUCLEOTIDE SEQUENCE [LARGE SCALE GENOMIC DNA]</scope>
    <source>
        <strain evidence="10 11">ATCC MYA-3509</strain>
    </source>
</reference>
<dbReference type="GO" id="GO:0030490">
    <property type="term" value="P:maturation of SSU-rRNA"/>
    <property type="evidence" value="ECO:0007669"/>
    <property type="project" value="TreeGrafter"/>
</dbReference>
<dbReference type="GO" id="GO:1904047">
    <property type="term" value="F:S-adenosyl-L-methionine binding"/>
    <property type="evidence" value="ECO:0007669"/>
    <property type="project" value="UniProtKB-UniRule"/>
</dbReference>
<keyword evidence="5 6" id="KW-0949">S-adenosyl-L-methionine</keyword>
<evidence type="ECO:0000256" key="4">
    <source>
        <dbReference type="ARBA" id="ARBA00022679"/>
    </source>
</evidence>
<gene>
    <name evidence="10" type="ORF">AKO1_013933</name>
</gene>
<evidence type="ECO:0000256" key="6">
    <source>
        <dbReference type="HAMAP-Rule" id="MF_03146"/>
    </source>
</evidence>
<organism evidence="10 11">
    <name type="scientific">Acrasis kona</name>
    <dbReference type="NCBI Taxonomy" id="1008807"/>
    <lineage>
        <taxon>Eukaryota</taxon>
        <taxon>Discoba</taxon>
        <taxon>Heterolobosea</taxon>
        <taxon>Tetramitia</taxon>
        <taxon>Eutetramitia</taxon>
        <taxon>Acrasidae</taxon>
        <taxon>Acrasis</taxon>
    </lineage>
</organism>
<evidence type="ECO:0000256" key="3">
    <source>
        <dbReference type="ARBA" id="ARBA00022552"/>
    </source>
</evidence>
<comment type="function">
    <text evidence="6">Aminocarboxypropyltransferase that catalyzes the aminocarboxypropyl transfer on pseudouridine in 18S rRNA. It constitutes the last step in biosynthesis of the hypermodified N1-methyl-N3-(3-amino-3-carboxypropyl) pseudouridine (m1acp3-Psi).</text>
</comment>
<evidence type="ECO:0000256" key="1">
    <source>
        <dbReference type="ARBA" id="ARBA00022490"/>
    </source>
</evidence>
<evidence type="ECO:0000313" key="11">
    <source>
        <dbReference type="Proteomes" id="UP001431209"/>
    </source>
</evidence>
<dbReference type="Proteomes" id="UP001431209">
    <property type="component" value="Unassembled WGS sequence"/>
</dbReference>
<dbReference type="NCBIfam" id="NF002621">
    <property type="entry name" value="PRK02287.1"/>
    <property type="match status" value="1"/>
</dbReference>
<feature type="binding site" evidence="6">
    <location>
        <position position="95"/>
    </location>
    <ligand>
        <name>S-adenosyl-L-methionine</name>
        <dbReference type="ChEBI" id="CHEBI:59789"/>
    </ligand>
</feature>
<dbReference type="EC" id="2.5.1.157" evidence="6"/>
<accession>A0AAW2Z4C6</accession>
<keyword evidence="2 6" id="KW-0690">Ribosome biogenesis</keyword>
<comment type="catalytic activity">
    <reaction evidence="6">
        <text>an N(1)-methylpseudouridine in rRNA + S-adenosyl-L-methionine = N(1)-methyl-N(3)-[(3S)-3-amino-3-carboxypropyl]pseudouridine in rRNA + S-methyl-5'-thioadenosine + H(+)</text>
        <dbReference type="Rhea" id="RHEA:63296"/>
        <dbReference type="Rhea" id="RHEA-COMP:11634"/>
        <dbReference type="Rhea" id="RHEA-COMP:16310"/>
        <dbReference type="ChEBI" id="CHEBI:15378"/>
        <dbReference type="ChEBI" id="CHEBI:17509"/>
        <dbReference type="ChEBI" id="CHEBI:59789"/>
        <dbReference type="ChEBI" id="CHEBI:74890"/>
        <dbReference type="ChEBI" id="CHEBI:146234"/>
        <dbReference type="EC" id="2.5.1.157"/>
    </reaction>
</comment>
<comment type="caution">
    <text evidence="10">The sequence shown here is derived from an EMBL/GenBank/DDBJ whole genome shotgun (WGS) entry which is preliminary data.</text>
</comment>
<dbReference type="InterPro" id="IPR022968">
    <property type="entry name" value="Tsr3-like"/>
</dbReference>
<keyword evidence="4 6" id="KW-0808">Transferase</keyword>
<dbReference type="Pfam" id="PF04068">
    <property type="entry name" value="Fer4_RLI"/>
    <property type="match status" value="1"/>
</dbReference>
<evidence type="ECO:0000259" key="8">
    <source>
        <dbReference type="Pfam" id="PF04034"/>
    </source>
</evidence>
<feature type="domain" description="16S/18S rRNA aminocarboxypropyltransferase Tsr3 C-terminal" evidence="8">
    <location>
        <begin position="117"/>
        <end position="243"/>
    </location>
</feature>
<proteinExistence type="inferred from homology"/>
<protein>
    <recommendedName>
        <fullName evidence="6">18S rRNA aminocarboxypropyltransferase</fullName>
        <ecNumber evidence="6">2.5.1.157</ecNumber>
    </recommendedName>
</protein>
<feature type="region of interest" description="Disordered" evidence="7">
    <location>
        <begin position="251"/>
        <end position="336"/>
    </location>
</feature>
<evidence type="ECO:0000256" key="2">
    <source>
        <dbReference type="ARBA" id="ARBA00022517"/>
    </source>
</evidence>
<dbReference type="InterPro" id="IPR007209">
    <property type="entry name" value="RNaseL-inhib-like_metal-bd_dom"/>
</dbReference>
<evidence type="ECO:0000313" key="10">
    <source>
        <dbReference type="EMBL" id="KAL0483779.1"/>
    </source>
</evidence>
<dbReference type="HAMAP" id="MF_01116">
    <property type="entry name" value="TSR3"/>
    <property type="match status" value="1"/>
</dbReference>
<dbReference type="InterPro" id="IPR007177">
    <property type="entry name" value="Tsr3_C"/>
</dbReference>
<feature type="compositionally biased region" description="Basic residues" evidence="7">
    <location>
        <begin position="21"/>
        <end position="36"/>
    </location>
</feature>
<dbReference type="AlphaFoldDB" id="A0AAW2Z4C6"/>
<feature type="compositionally biased region" description="Basic and acidic residues" evidence="7">
    <location>
        <begin position="60"/>
        <end position="70"/>
    </location>
</feature>
<evidence type="ECO:0000259" key="9">
    <source>
        <dbReference type="Pfam" id="PF04068"/>
    </source>
</evidence>
<feature type="binding site" evidence="6">
    <location>
        <position position="143"/>
    </location>
    <ligand>
        <name>S-adenosyl-L-methionine</name>
        <dbReference type="ChEBI" id="CHEBI:59789"/>
    </ligand>
</feature>